<proteinExistence type="predicted"/>
<accession>A0A392RUN6</accession>
<protein>
    <submittedName>
        <fullName evidence="2">Uncharacterized protein</fullName>
    </submittedName>
</protein>
<sequence>YCPHCHALNKPKQSAEPISGFNLPNTGSPKTDGEAVKNASISTSDSLVGNIKPVDATPEIKRISEEATPEVKHISEEAIPEVEHISEEATTEIKRISEEAGTEIKHISEEAIPEVEHISEGA</sequence>
<evidence type="ECO:0000313" key="2">
    <source>
        <dbReference type="EMBL" id="MCI39500.1"/>
    </source>
</evidence>
<feature type="non-terminal residue" evidence="2">
    <location>
        <position position="122"/>
    </location>
</feature>
<reference evidence="2 3" key="1">
    <citation type="journal article" date="2018" name="Front. Plant Sci.">
        <title>Red Clover (Trifolium pratense) and Zigzag Clover (T. medium) - A Picture of Genomic Similarities and Differences.</title>
        <authorList>
            <person name="Dluhosova J."/>
            <person name="Istvanek J."/>
            <person name="Nedelnik J."/>
            <person name="Repkova J."/>
        </authorList>
    </citation>
    <scope>NUCLEOTIDE SEQUENCE [LARGE SCALE GENOMIC DNA]</scope>
    <source>
        <strain evidence="3">cv. 10/8</strain>
        <tissue evidence="2">Leaf</tissue>
    </source>
</reference>
<name>A0A392RUN6_9FABA</name>
<keyword evidence="3" id="KW-1185">Reference proteome</keyword>
<dbReference type="EMBL" id="LXQA010268060">
    <property type="protein sequence ID" value="MCI39500.1"/>
    <property type="molecule type" value="Genomic_DNA"/>
</dbReference>
<feature type="region of interest" description="Disordered" evidence="1">
    <location>
        <begin position="8"/>
        <end position="36"/>
    </location>
</feature>
<evidence type="ECO:0000313" key="3">
    <source>
        <dbReference type="Proteomes" id="UP000265520"/>
    </source>
</evidence>
<evidence type="ECO:0000256" key="1">
    <source>
        <dbReference type="SAM" id="MobiDB-lite"/>
    </source>
</evidence>
<dbReference type="Proteomes" id="UP000265520">
    <property type="component" value="Unassembled WGS sequence"/>
</dbReference>
<dbReference type="AlphaFoldDB" id="A0A392RUN6"/>
<comment type="caution">
    <text evidence="2">The sequence shown here is derived from an EMBL/GenBank/DDBJ whole genome shotgun (WGS) entry which is preliminary data.</text>
</comment>
<feature type="non-terminal residue" evidence="2">
    <location>
        <position position="1"/>
    </location>
</feature>
<organism evidence="2 3">
    <name type="scientific">Trifolium medium</name>
    <dbReference type="NCBI Taxonomy" id="97028"/>
    <lineage>
        <taxon>Eukaryota</taxon>
        <taxon>Viridiplantae</taxon>
        <taxon>Streptophyta</taxon>
        <taxon>Embryophyta</taxon>
        <taxon>Tracheophyta</taxon>
        <taxon>Spermatophyta</taxon>
        <taxon>Magnoliopsida</taxon>
        <taxon>eudicotyledons</taxon>
        <taxon>Gunneridae</taxon>
        <taxon>Pentapetalae</taxon>
        <taxon>rosids</taxon>
        <taxon>fabids</taxon>
        <taxon>Fabales</taxon>
        <taxon>Fabaceae</taxon>
        <taxon>Papilionoideae</taxon>
        <taxon>50 kb inversion clade</taxon>
        <taxon>NPAAA clade</taxon>
        <taxon>Hologalegina</taxon>
        <taxon>IRL clade</taxon>
        <taxon>Trifolieae</taxon>
        <taxon>Trifolium</taxon>
    </lineage>
</organism>